<proteinExistence type="predicted"/>
<evidence type="ECO:0000313" key="1">
    <source>
        <dbReference type="EMBL" id="SFS98970.1"/>
    </source>
</evidence>
<sequence length="80" mass="9221">MFHSAKDGKGRRYVYVNGNRIKRVKWANEEQGLVCFHPNMRLSKKSKRKGEIYTRLLRGKVTVEFIKNEASTTSTKATSS</sequence>
<dbReference type="RefSeq" id="WP_074946493.1">
    <property type="nucleotide sequence ID" value="NZ_FOZU01000015.1"/>
</dbReference>
<evidence type="ECO:0000313" key="2">
    <source>
        <dbReference type="Proteomes" id="UP000182827"/>
    </source>
</evidence>
<dbReference type="EMBL" id="FOZU01000015">
    <property type="protein sequence ID" value="SFS98970.1"/>
    <property type="molecule type" value="Genomic_DNA"/>
</dbReference>
<dbReference type="Proteomes" id="UP000182827">
    <property type="component" value="Unassembled WGS sequence"/>
</dbReference>
<organism evidence="1 2">
    <name type="scientific">Acinetobacter bohemicus</name>
    <dbReference type="NCBI Taxonomy" id="1435036"/>
    <lineage>
        <taxon>Bacteria</taxon>
        <taxon>Pseudomonadati</taxon>
        <taxon>Pseudomonadota</taxon>
        <taxon>Gammaproteobacteria</taxon>
        <taxon>Moraxellales</taxon>
        <taxon>Moraxellaceae</taxon>
        <taxon>Acinetobacter</taxon>
    </lineage>
</organism>
<gene>
    <name evidence="1" type="ORF">SAMN05444586_101574</name>
</gene>
<dbReference type="AlphaFoldDB" id="A0A1I6UC26"/>
<reference evidence="2" key="1">
    <citation type="submission" date="2016-10" db="EMBL/GenBank/DDBJ databases">
        <authorList>
            <person name="Varghese N."/>
            <person name="Submissions S."/>
        </authorList>
    </citation>
    <scope>NUCLEOTIDE SEQUENCE [LARGE SCALE GENOMIC DNA]</scope>
    <source>
        <strain evidence="2">ANC 5076</strain>
    </source>
</reference>
<protein>
    <submittedName>
        <fullName evidence="1">Uncharacterized protein</fullName>
    </submittedName>
</protein>
<name>A0A1I6UC26_9GAMM</name>
<accession>A0A1I6UC26</accession>
<keyword evidence="2" id="KW-1185">Reference proteome</keyword>